<gene>
    <name evidence="1" type="ORF">CONCODRAFT_11065</name>
</gene>
<reference evidence="1 2" key="1">
    <citation type="journal article" date="2015" name="Genome Biol. Evol.">
        <title>Phylogenomic analyses indicate that early fungi evolved digesting cell walls of algal ancestors of land plants.</title>
        <authorList>
            <person name="Chang Y."/>
            <person name="Wang S."/>
            <person name="Sekimoto S."/>
            <person name="Aerts A.L."/>
            <person name="Choi C."/>
            <person name="Clum A."/>
            <person name="LaButti K.M."/>
            <person name="Lindquist E.A."/>
            <person name="Yee Ngan C."/>
            <person name="Ohm R.A."/>
            <person name="Salamov A.A."/>
            <person name="Grigoriev I.V."/>
            <person name="Spatafora J.W."/>
            <person name="Berbee M.L."/>
        </authorList>
    </citation>
    <scope>NUCLEOTIDE SEQUENCE [LARGE SCALE GENOMIC DNA]</scope>
    <source>
        <strain evidence="1 2">NRRL 28638</strain>
    </source>
</reference>
<accession>A0A137NWG9</accession>
<organism evidence="1 2">
    <name type="scientific">Conidiobolus coronatus (strain ATCC 28846 / CBS 209.66 / NRRL 28638)</name>
    <name type="common">Delacroixia coronata</name>
    <dbReference type="NCBI Taxonomy" id="796925"/>
    <lineage>
        <taxon>Eukaryota</taxon>
        <taxon>Fungi</taxon>
        <taxon>Fungi incertae sedis</taxon>
        <taxon>Zoopagomycota</taxon>
        <taxon>Entomophthoromycotina</taxon>
        <taxon>Entomophthoromycetes</taxon>
        <taxon>Entomophthorales</taxon>
        <taxon>Ancylistaceae</taxon>
        <taxon>Conidiobolus</taxon>
    </lineage>
</organism>
<protein>
    <submittedName>
        <fullName evidence="1">Uncharacterized protein</fullName>
    </submittedName>
</protein>
<proteinExistence type="predicted"/>
<sequence length="165" mass="19538">VRDSRYKSEWNKTRKDVTRVYQKYIRIIQSLSSTYPNYIQITSKYEFQICAYYHDAMVDMYSKLVNKIEGLNSSDVDEAINHFDWMFNYISSNNEPRAFTQTFMILLGYQYLSYYKLCNPPTKQIIQGKLTQMIQTLTIYYTPSNALSFIILKNGYRSIVGDNIN</sequence>
<evidence type="ECO:0000313" key="1">
    <source>
        <dbReference type="EMBL" id="KXN66979.1"/>
    </source>
</evidence>
<dbReference type="EMBL" id="KQ964672">
    <property type="protein sequence ID" value="KXN66979.1"/>
    <property type="molecule type" value="Genomic_DNA"/>
</dbReference>
<dbReference type="AlphaFoldDB" id="A0A137NWG9"/>
<feature type="non-terminal residue" evidence="1">
    <location>
        <position position="1"/>
    </location>
</feature>
<keyword evidence="2" id="KW-1185">Reference proteome</keyword>
<dbReference type="Proteomes" id="UP000070444">
    <property type="component" value="Unassembled WGS sequence"/>
</dbReference>
<name>A0A137NWG9_CONC2</name>
<evidence type="ECO:0000313" key="2">
    <source>
        <dbReference type="Proteomes" id="UP000070444"/>
    </source>
</evidence>